<evidence type="ECO:0000313" key="2">
    <source>
        <dbReference type="Proteomes" id="UP001597480"/>
    </source>
</evidence>
<comment type="caution">
    <text evidence="1">The sequence shown here is derived from an EMBL/GenBank/DDBJ whole genome shotgun (WGS) entry which is preliminary data.</text>
</comment>
<accession>A0ABW5NSK0</accession>
<organism evidence="1 2">
    <name type="scientific">Flavobacterium suzhouense</name>
    <dbReference type="NCBI Taxonomy" id="1529638"/>
    <lineage>
        <taxon>Bacteria</taxon>
        <taxon>Pseudomonadati</taxon>
        <taxon>Bacteroidota</taxon>
        <taxon>Flavobacteriia</taxon>
        <taxon>Flavobacteriales</taxon>
        <taxon>Flavobacteriaceae</taxon>
        <taxon>Flavobacterium</taxon>
    </lineage>
</organism>
<evidence type="ECO:0000313" key="1">
    <source>
        <dbReference type="EMBL" id="MFD2601900.1"/>
    </source>
</evidence>
<gene>
    <name evidence="1" type="ORF">ACFSR3_07525</name>
</gene>
<dbReference type="RefSeq" id="WP_114756411.1">
    <property type="nucleotide sequence ID" value="NZ_JBHUMD010000007.1"/>
</dbReference>
<dbReference type="PROSITE" id="PS51257">
    <property type="entry name" value="PROKAR_LIPOPROTEIN"/>
    <property type="match status" value="1"/>
</dbReference>
<proteinExistence type="predicted"/>
<dbReference type="EMBL" id="JBHUMD010000007">
    <property type="protein sequence ID" value="MFD2601900.1"/>
    <property type="molecule type" value="Genomic_DNA"/>
</dbReference>
<keyword evidence="2" id="KW-1185">Reference proteome</keyword>
<protein>
    <recommendedName>
        <fullName evidence="3">Lipoprotein</fullName>
    </recommendedName>
</protein>
<reference evidence="2" key="1">
    <citation type="journal article" date="2019" name="Int. J. Syst. Evol. Microbiol.">
        <title>The Global Catalogue of Microorganisms (GCM) 10K type strain sequencing project: providing services to taxonomists for standard genome sequencing and annotation.</title>
        <authorList>
            <consortium name="The Broad Institute Genomics Platform"/>
            <consortium name="The Broad Institute Genome Sequencing Center for Infectious Disease"/>
            <person name="Wu L."/>
            <person name="Ma J."/>
        </authorList>
    </citation>
    <scope>NUCLEOTIDE SEQUENCE [LARGE SCALE GENOMIC DNA]</scope>
    <source>
        <strain evidence="2">KCTC 42107</strain>
    </source>
</reference>
<dbReference type="Proteomes" id="UP001597480">
    <property type="component" value="Unassembled WGS sequence"/>
</dbReference>
<name>A0ABW5NSK0_9FLAO</name>
<sequence>MKNYLVGLLFFFFAVSCNTKKEEEISLPATAVKHLDISSKVIGENNKGEYVVSTDDSITKYLESRLRECFGLSDSISFSKFKIIKTTTQGESAKDSFLFLTNTSDELASIALFVDLKGDKFYFRINEGTKTVSSEVIMCKKENVGVDCKPLVLIHGGKERMICDSSGNCEKTGGKVWW</sequence>
<evidence type="ECO:0008006" key="3">
    <source>
        <dbReference type="Google" id="ProtNLM"/>
    </source>
</evidence>